<keyword evidence="3 7" id="KW-0227">DNA damage</keyword>
<dbReference type="RefSeq" id="WP_130429498.1">
    <property type="nucleotide sequence ID" value="NZ_CP034841.1"/>
</dbReference>
<dbReference type="OrthoDB" id="9805666at2"/>
<dbReference type="InterPro" id="IPR018246">
    <property type="entry name" value="AP_endonuc_F2_Zn_BS"/>
</dbReference>
<dbReference type="GO" id="GO:0006284">
    <property type="term" value="P:base-excision repair"/>
    <property type="evidence" value="ECO:0007669"/>
    <property type="project" value="TreeGrafter"/>
</dbReference>
<evidence type="ECO:0000256" key="7">
    <source>
        <dbReference type="HAMAP-Rule" id="MF_00152"/>
    </source>
</evidence>
<feature type="binding site" evidence="7">
    <location>
        <position position="145"/>
    </location>
    <ligand>
        <name>Zn(2+)</name>
        <dbReference type="ChEBI" id="CHEBI:29105"/>
        <label>1</label>
    </ligand>
</feature>
<comment type="catalytic activity">
    <reaction evidence="7">
        <text>Endonucleolytic cleavage to 5'-phosphooligonucleotide end-products.</text>
        <dbReference type="EC" id="3.1.21.2"/>
    </reaction>
</comment>
<feature type="domain" description="Xylose isomerase-like TIM barrel" evidence="8">
    <location>
        <begin position="25"/>
        <end position="272"/>
    </location>
</feature>
<dbReference type="GO" id="GO:0008270">
    <property type="term" value="F:zinc ion binding"/>
    <property type="evidence" value="ECO:0007669"/>
    <property type="project" value="UniProtKB-UniRule"/>
</dbReference>
<dbReference type="NCBIfam" id="NF002196">
    <property type="entry name" value="PRK01060.1-1"/>
    <property type="match status" value="1"/>
</dbReference>
<dbReference type="GO" id="GO:0008081">
    <property type="term" value="F:phosphoric diester hydrolase activity"/>
    <property type="evidence" value="ECO:0007669"/>
    <property type="project" value="TreeGrafter"/>
</dbReference>
<protein>
    <recommendedName>
        <fullName evidence="7">Probable endonuclease 4</fullName>
        <ecNumber evidence="7">3.1.21.2</ecNumber>
    </recommendedName>
    <alternativeName>
        <fullName evidence="7">Endodeoxyribonuclease IV</fullName>
    </alternativeName>
    <alternativeName>
        <fullName evidence="7">Endonuclease IV</fullName>
    </alternativeName>
</protein>
<feature type="binding site" evidence="7">
    <location>
        <position position="212"/>
    </location>
    <ligand>
        <name>Zn(2+)</name>
        <dbReference type="ChEBI" id="CHEBI:29105"/>
        <label>2</label>
    </ligand>
</feature>
<dbReference type="AlphaFoldDB" id="A0A4P6MS96"/>
<comment type="function">
    <text evidence="7">Endonuclease IV plays a role in DNA repair. It cleaves phosphodiester bonds at apurinic or apyrimidinic (AP) sites, generating a 3'-hydroxyl group and a 5'-terminal sugar phosphate.</text>
</comment>
<dbReference type="InterPro" id="IPR001719">
    <property type="entry name" value="AP_endonuc_2"/>
</dbReference>
<dbReference type="Proteomes" id="UP000289326">
    <property type="component" value="Chromosome"/>
</dbReference>
<dbReference type="Pfam" id="PF01261">
    <property type="entry name" value="AP_endonuc_2"/>
    <property type="match status" value="1"/>
</dbReference>
<evidence type="ECO:0000256" key="2">
    <source>
        <dbReference type="ARBA" id="ARBA00022723"/>
    </source>
</evidence>
<dbReference type="FunFam" id="3.20.20.150:FF:000001">
    <property type="entry name" value="Probable endonuclease 4"/>
    <property type="match status" value="1"/>
</dbReference>
<gene>
    <name evidence="7" type="primary">nfo</name>
    <name evidence="9" type="ORF">EG856_02210</name>
</gene>
<dbReference type="PROSITE" id="PS51432">
    <property type="entry name" value="AP_NUCLEASE_F2_4"/>
    <property type="match status" value="1"/>
</dbReference>
<dbReference type="Gene3D" id="3.20.20.150">
    <property type="entry name" value="Divalent-metal-dependent TIM barrel enzymes"/>
    <property type="match status" value="1"/>
</dbReference>
<dbReference type="GO" id="GO:0003677">
    <property type="term" value="F:DNA binding"/>
    <property type="evidence" value="ECO:0007669"/>
    <property type="project" value="InterPro"/>
</dbReference>
<feature type="binding site" evidence="7">
    <location>
        <position position="227"/>
    </location>
    <ligand>
        <name>Zn(2+)</name>
        <dbReference type="ChEBI" id="CHEBI:29105"/>
        <label>3</label>
    </ligand>
</feature>
<evidence type="ECO:0000313" key="9">
    <source>
        <dbReference type="EMBL" id="QBF34721.1"/>
    </source>
</evidence>
<dbReference type="GO" id="GO:0003906">
    <property type="term" value="F:DNA-(apurinic or apyrimidinic site) endonuclease activity"/>
    <property type="evidence" value="ECO:0007669"/>
    <property type="project" value="TreeGrafter"/>
</dbReference>
<dbReference type="InterPro" id="IPR013022">
    <property type="entry name" value="Xyl_isomerase-like_TIM-brl"/>
</dbReference>
<proteinExistence type="inferred from homology"/>
<evidence type="ECO:0000256" key="6">
    <source>
        <dbReference type="ARBA" id="ARBA00023204"/>
    </source>
</evidence>
<accession>A0A4P6MS96</accession>
<keyword evidence="10" id="KW-1185">Reference proteome</keyword>
<sequence>MIKLGSHVQFKAPDYLLSAAKDSIDYGANTMMIYVGPPQSTKRVAKEKFNVEKYNEMYADKIKNQDIIVHAPYIINMASVEKGKFASDFLIEEIKRVAYIGAKYIVLHPGAHTKFDINLSIETLIQNLIFVLEQTKDLDVIICLETMAGKGTEIFTNFEQMKYILEKCNSDRIQLCLDTCHIWDAGYNVKNYDEFKILLQKYDLQKYVKVIHLNDSKNDINSHKDRHANIGEGYIGLKTLATFVHDKDWDNIPIILETPWTEQGPIYKKEIQELLNSKNQ</sequence>
<name>A0A4P6MS96_9BACT</name>
<evidence type="ECO:0000313" key="10">
    <source>
        <dbReference type="Proteomes" id="UP000289326"/>
    </source>
</evidence>
<keyword evidence="5 7" id="KW-0862">Zinc</keyword>
<dbReference type="PANTHER" id="PTHR21445:SF0">
    <property type="entry name" value="APURINIC-APYRIMIDINIC ENDONUCLEASE"/>
    <property type="match status" value="1"/>
</dbReference>
<dbReference type="PROSITE" id="PS00731">
    <property type="entry name" value="AP_NUCLEASE_F2_3"/>
    <property type="match status" value="1"/>
</dbReference>
<feature type="binding site" evidence="7">
    <location>
        <position position="225"/>
    </location>
    <ligand>
        <name>Zn(2+)</name>
        <dbReference type="ChEBI" id="CHEBI:29105"/>
        <label>3</label>
    </ligand>
</feature>
<feature type="binding site" evidence="7">
    <location>
        <position position="145"/>
    </location>
    <ligand>
        <name>Zn(2+)</name>
        <dbReference type="ChEBI" id="CHEBI:29105"/>
        <label>2</label>
    </ligand>
</feature>
<feature type="binding site" evidence="7">
    <location>
        <position position="181"/>
    </location>
    <ligand>
        <name>Zn(2+)</name>
        <dbReference type="ChEBI" id="CHEBI:29105"/>
        <label>3</label>
    </ligand>
</feature>
<keyword evidence="4 7" id="KW-0378">Hydrolase</keyword>
<reference evidence="9 10" key="1">
    <citation type="submission" date="2019-01" db="EMBL/GenBank/DDBJ databases">
        <title>Complete sequence and annotation of the Mycoplasma phocirhinis strain 852T genome.</title>
        <authorList>
            <person name="Frasca S.Jr."/>
            <person name="Kutish G.F."/>
            <person name="Castellanos Gell J."/>
            <person name="Michaels D.L."/>
            <person name="Brown D.R."/>
        </authorList>
    </citation>
    <scope>NUCLEOTIDE SEQUENCE [LARGE SCALE GENOMIC DNA]</scope>
    <source>
        <strain evidence="9 10">852</strain>
    </source>
</reference>
<evidence type="ECO:0000256" key="4">
    <source>
        <dbReference type="ARBA" id="ARBA00022801"/>
    </source>
</evidence>
<dbReference type="SUPFAM" id="SSF51658">
    <property type="entry name" value="Xylose isomerase-like"/>
    <property type="match status" value="1"/>
</dbReference>
<keyword evidence="2 7" id="KW-0479">Metal-binding</keyword>
<feature type="binding site" evidence="7">
    <location>
        <position position="70"/>
    </location>
    <ligand>
        <name>Zn(2+)</name>
        <dbReference type="ChEBI" id="CHEBI:29105"/>
        <label>1</label>
    </ligand>
</feature>
<dbReference type="PROSITE" id="PS00729">
    <property type="entry name" value="AP_NUCLEASE_F2_1"/>
    <property type="match status" value="1"/>
</dbReference>
<dbReference type="PANTHER" id="PTHR21445">
    <property type="entry name" value="ENDONUCLEASE IV ENDODEOXYRIBONUCLEASE IV"/>
    <property type="match status" value="1"/>
</dbReference>
<comment type="similarity">
    <text evidence="1 7">Belongs to the AP endonuclease 2 family.</text>
</comment>
<organism evidence="9 10">
    <name type="scientific">Mycoplasmopsis phocirhinis</name>
    <dbReference type="NCBI Taxonomy" id="142650"/>
    <lineage>
        <taxon>Bacteria</taxon>
        <taxon>Bacillati</taxon>
        <taxon>Mycoplasmatota</taxon>
        <taxon>Mycoplasmoidales</taxon>
        <taxon>Metamycoplasmataceae</taxon>
        <taxon>Mycoplasmopsis</taxon>
    </lineage>
</organism>
<dbReference type="CDD" id="cd00019">
    <property type="entry name" value="AP2Ec"/>
    <property type="match status" value="1"/>
</dbReference>
<keyword evidence="6 7" id="KW-0234">DNA repair</keyword>
<evidence type="ECO:0000256" key="1">
    <source>
        <dbReference type="ARBA" id="ARBA00005340"/>
    </source>
</evidence>
<dbReference type="HAMAP" id="MF_00152">
    <property type="entry name" value="Nfo"/>
    <property type="match status" value="1"/>
</dbReference>
<evidence type="ECO:0000259" key="8">
    <source>
        <dbReference type="Pfam" id="PF01261"/>
    </source>
</evidence>
<feature type="binding site" evidence="7">
    <location>
        <position position="108"/>
    </location>
    <ligand>
        <name>Zn(2+)</name>
        <dbReference type="ChEBI" id="CHEBI:29105"/>
        <label>1</label>
    </ligand>
</feature>
<keyword evidence="7" id="KW-0540">Nuclease</keyword>
<dbReference type="InterPro" id="IPR036237">
    <property type="entry name" value="Xyl_isomerase-like_sf"/>
</dbReference>
<keyword evidence="7" id="KW-0255">Endonuclease</keyword>
<dbReference type="EMBL" id="CP034841">
    <property type="protein sequence ID" value="QBF34721.1"/>
    <property type="molecule type" value="Genomic_DNA"/>
</dbReference>
<feature type="binding site" evidence="7">
    <location>
        <position position="178"/>
    </location>
    <ligand>
        <name>Zn(2+)</name>
        <dbReference type="ChEBI" id="CHEBI:29105"/>
        <label>2</label>
    </ligand>
</feature>
<dbReference type="GO" id="GO:0008833">
    <property type="term" value="F:deoxyribonuclease IV (phage-T4-induced) activity"/>
    <property type="evidence" value="ECO:0007669"/>
    <property type="project" value="UniProtKB-UniRule"/>
</dbReference>
<feature type="binding site" evidence="7">
    <location>
        <position position="257"/>
    </location>
    <ligand>
        <name>Zn(2+)</name>
        <dbReference type="ChEBI" id="CHEBI:29105"/>
        <label>2</label>
    </ligand>
</feature>
<dbReference type="SMART" id="SM00518">
    <property type="entry name" value="AP2Ec"/>
    <property type="match status" value="1"/>
</dbReference>
<evidence type="ECO:0000256" key="3">
    <source>
        <dbReference type="ARBA" id="ARBA00022763"/>
    </source>
</evidence>
<comment type="cofactor">
    <cofactor evidence="7">
        <name>Zn(2+)</name>
        <dbReference type="ChEBI" id="CHEBI:29105"/>
    </cofactor>
    <text evidence="7">Binds 3 Zn(2+) ions.</text>
</comment>
<dbReference type="KEGG" id="mphi:EG856_02210"/>
<dbReference type="NCBIfam" id="TIGR00587">
    <property type="entry name" value="nfo"/>
    <property type="match status" value="1"/>
</dbReference>
<dbReference type="EC" id="3.1.21.2" evidence="7"/>
<evidence type="ECO:0000256" key="5">
    <source>
        <dbReference type="ARBA" id="ARBA00022833"/>
    </source>
</evidence>